<evidence type="ECO:0000313" key="2">
    <source>
        <dbReference type="Proteomes" id="UP001165083"/>
    </source>
</evidence>
<name>A0A9W6TF49_9STRA</name>
<accession>A0A9W6TF49</accession>
<dbReference type="Proteomes" id="UP001165083">
    <property type="component" value="Unassembled WGS sequence"/>
</dbReference>
<reference evidence="1" key="1">
    <citation type="submission" date="2023-04" db="EMBL/GenBank/DDBJ databases">
        <title>Phytophthora lilii NBRC 32176.</title>
        <authorList>
            <person name="Ichikawa N."/>
            <person name="Sato H."/>
            <person name="Tonouchi N."/>
        </authorList>
    </citation>
    <scope>NUCLEOTIDE SEQUENCE</scope>
    <source>
        <strain evidence="1">NBRC 32176</strain>
    </source>
</reference>
<dbReference type="AlphaFoldDB" id="A0A9W6TF49"/>
<dbReference type="SUPFAM" id="SSF56235">
    <property type="entry name" value="N-terminal nucleophile aminohydrolases (Ntn hydrolases)"/>
    <property type="match status" value="1"/>
</dbReference>
<evidence type="ECO:0000313" key="1">
    <source>
        <dbReference type="EMBL" id="GMF11714.1"/>
    </source>
</evidence>
<dbReference type="OrthoDB" id="431557at2759"/>
<organism evidence="1 2">
    <name type="scientific">Phytophthora lilii</name>
    <dbReference type="NCBI Taxonomy" id="2077276"/>
    <lineage>
        <taxon>Eukaryota</taxon>
        <taxon>Sar</taxon>
        <taxon>Stramenopiles</taxon>
        <taxon>Oomycota</taxon>
        <taxon>Peronosporomycetes</taxon>
        <taxon>Peronosporales</taxon>
        <taxon>Peronosporaceae</taxon>
        <taxon>Phytophthora</taxon>
    </lineage>
</organism>
<comment type="caution">
    <text evidence="1">The sequence shown here is derived from an EMBL/GenBank/DDBJ whole genome shotgun (WGS) entry which is preliminary data.</text>
</comment>
<keyword evidence="2" id="KW-1185">Reference proteome</keyword>
<protein>
    <submittedName>
        <fullName evidence="1">Unnamed protein product</fullName>
    </submittedName>
</protein>
<gene>
    <name evidence="1" type="ORF">Plil01_000239100</name>
</gene>
<sequence length="78" mass="9177">MGQFVHYYTLYGSIRPFGTAIMLAGYDQDTKKSSFWICEETNWQHHLVPDNLRDEVNEWAVQSIKEDEMADDDDDDDE</sequence>
<proteinExistence type="predicted"/>
<dbReference type="InterPro" id="IPR029055">
    <property type="entry name" value="Ntn_hydrolases_N"/>
</dbReference>
<dbReference type="EMBL" id="BSXW01000086">
    <property type="protein sequence ID" value="GMF11714.1"/>
    <property type="molecule type" value="Genomic_DNA"/>
</dbReference>